<evidence type="ECO:0000313" key="2">
    <source>
        <dbReference type="Proteomes" id="UP000053429"/>
    </source>
</evidence>
<reference evidence="1 2" key="1">
    <citation type="submission" date="2015-10" db="EMBL/GenBank/DDBJ databases">
        <title>Draft genome sequence of Streptomyces caeruleatus NRRL B-24802, type strain for the species Streptomyces caeruleatus.</title>
        <authorList>
            <person name="Ruckert C."/>
            <person name="Winkler A."/>
            <person name="Kalinowski J."/>
            <person name="Kampfer P."/>
            <person name="Glaeser S."/>
        </authorList>
    </citation>
    <scope>NUCLEOTIDE SEQUENCE [LARGE SCALE GENOMIC DNA]</scope>
    <source>
        <strain evidence="1 2">NRRL B-24802</strain>
    </source>
</reference>
<dbReference type="AlphaFoldDB" id="A0A101TDP4"/>
<sequence>MAPATGPRVGALCKQAGEALAERAARYGVADVLARVVAAASLGEVPEADLDLLDSAFAAHGIDSLTRPNRDYAPWPGPRAVVATAWQCPTGACPRETTREQLSCRLTGQPFRAIRLEL</sequence>
<evidence type="ECO:0000313" key="1">
    <source>
        <dbReference type="EMBL" id="KUN90528.1"/>
    </source>
</evidence>
<accession>A0A101TDP4</accession>
<comment type="caution">
    <text evidence="1">The sequence shown here is derived from an EMBL/GenBank/DDBJ whole genome shotgun (WGS) entry which is preliminary data.</text>
</comment>
<protein>
    <submittedName>
        <fullName evidence="1">Uncharacterized protein</fullName>
    </submittedName>
</protein>
<dbReference type="RefSeq" id="WP_062725773.1">
    <property type="nucleotide sequence ID" value="NZ_KQ948955.1"/>
</dbReference>
<dbReference type="EMBL" id="LMWY01000075">
    <property type="protein sequence ID" value="KUN90528.1"/>
    <property type="molecule type" value="Genomic_DNA"/>
</dbReference>
<dbReference type="OrthoDB" id="3383077at2"/>
<gene>
    <name evidence="1" type="ORF">AQJ67_43970</name>
</gene>
<dbReference type="Proteomes" id="UP000053429">
    <property type="component" value="Unassembled WGS sequence"/>
</dbReference>
<keyword evidence="2" id="KW-1185">Reference proteome</keyword>
<proteinExistence type="predicted"/>
<dbReference type="STRING" id="661399.AQJ67_43970"/>
<name>A0A101TDP4_9ACTN</name>
<organism evidence="1 2">
    <name type="scientific">Streptomyces caeruleatus</name>
    <dbReference type="NCBI Taxonomy" id="661399"/>
    <lineage>
        <taxon>Bacteria</taxon>
        <taxon>Bacillati</taxon>
        <taxon>Actinomycetota</taxon>
        <taxon>Actinomycetes</taxon>
        <taxon>Kitasatosporales</taxon>
        <taxon>Streptomycetaceae</taxon>
        <taxon>Streptomyces</taxon>
    </lineage>
</organism>